<dbReference type="PANTHER" id="PTHR11804:SF79">
    <property type="entry name" value="MITOCHONDRIAL INTERMEDIATE PEPTIDASE"/>
    <property type="match status" value="1"/>
</dbReference>
<sequence length="443" mass="46922">PGIGAHSATLSALGLHRLTCQSHGNSLPHVAIHLPAESLYLAASKTEDHRNQQRQQQQQGQQPVLVMRSPELLKQVLHEMGHAISMILSACAAPSSVFGNVGFASTDVQELSAHVLERCAFDAHSLVALSGGRPAYLPSTSRDSPTQEGNDGVGQRLRLSDAAQLAEHLRARSAIELHQQVLLAISDLQLHSCRAGDEGSLEGATDAGPDSFNKAIGTTQVGHHGCASKDIVRGVWHKYGILGTEEPACTQQVLRLLPRLLHTPALMAAYPMCDVLSAAIWKQHALSPRCRPVPREPHMPAQVGGQKWYDSCNANAKNSGRTAVEPSLPPPCLPAHKSKSTDGGICDPASGETAAEADVFGFDLTMPDGAPDPGWLAVRERIFEAGAGADLESLVVGLLGARCMRRVPLLQGNDALQGEGASPSCGVGFVPDIASDVFQDIDM</sequence>
<evidence type="ECO:0000256" key="1">
    <source>
        <dbReference type="SAM" id="MobiDB-lite"/>
    </source>
</evidence>
<comment type="caution">
    <text evidence="2">The sequence shown here is derived from an EMBL/GenBank/DDBJ whole genome shotgun (WGS) entry which is preliminary data.</text>
</comment>
<reference evidence="2" key="1">
    <citation type="submission" date="2017-08" db="EMBL/GenBank/DDBJ databases">
        <authorList>
            <person name="Polle J.E."/>
            <person name="Barry K."/>
            <person name="Cushman J."/>
            <person name="Schmutz J."/>
            <person name="Tran D."/>
            <person name="Hathwaick L.T."/>
            <person name="Yim W.C."/>
            <person name="Jenkins J."/>
            <person name="Mckie-Krisberg Z.M."/>
            <person name="Prochnik S."/>
            <person name="Lindquist E."/>
            <person name="Dockter R.B."/>
            <person name="Adam C."/>
            <person name="Molina H."/>
            <person name="Bunkerborg J."/>
            <person name="Jin E."/>
            <person name="Buchheim M."/>
            <person name="Magnuson J."/>
        </authorList>
    </citation>
    <scope>NUCLEOTIDE SEQUENCE</scope>
    <source>
        <strain evidence="2">CCAP 19/18</strain>
    </source>
</reference>
<protein>
    <submittedName>
        <fullName evidence="2">Uncharacterized protein</fullName>
    </submittedName>
</protein>
<accession>A0ABQ7G994</accession>
<proteinExistence type="predicted"/>
<feature type="non-terminal residue" evidence="2">
    <location>
        <position position="1"/>
    </location>
</feature>
<dbReference type="InterPro" id="IPR045090">
    <property type="entry name" value="Pept_M3A_M3B"/>
</dbReference>
<dbReference type="EMBL" id="MU069969">
    <property type="protein sequence ID" value="KAF5831180.1"/>
    <property type="molecule type" value="Genomic_DNA"/>
</dbReference>
<evidence type="ECO:0000313" key="3">
    <source>
        <dbReference type="Proteomes" id="UP000815325"/>
    </source>
</evidence>
<evidence type="ECO:0000313" key="2">
    <source>
        <dbReference type="EMBL" id="KAF5831180.1"/>
    </source>
</evidence>
<organism evidence="2 3">
    <name type="scientific">Dunaliella salina</name>
    <name type="common">Green alga</name>
    <name type="synonym">Protococcus salinus</name>
    <dbReference type="NCBI Taxonomy" id="3046"/>
    <lineage>
        <taxon>Eukaryota</taxon>
        <taxon>Viridiplantae</taxon>
        <taxon>Chlorophyta</taxon>
        <taxon>core chlorophytes</taxon>
        <taxon>Chlorophyceae</taxon>
        <taxon>CS clade</taxon>
        <taxon>Chlamydomonadales</taxon>
        <taxon>Dunaliellaceae</taxon>
        <taxon>Dunaliella</taxon>
    </lineage>
</organism>
<name>A0ABQ7G994_DUNSA</name>
<keyword evidence="3" id="KW-1185">Reference proteome</keyword>
<dbReference type="PANTHER" id="PTHR11804">
    <property type="entry name" value="PROTEASE M3 THIMET OLIGOPEPTIDASE-RELATED"/>
    <property type="match status" value="1"/>
</dbReference>
<gene>
    <name evidence="2" type="ORF">DUNSADRAFT_13483</name>
</gene>
<feature type="region of interest" description="Disordered" evidence="1">
    <location>
        <begin position="319"/>
        <end position="348"/>
    </location>
</feature>
<dbReference type="Proteomes" id="UP000815325">
    <property type="component" value="Unassembled WGS sequence"/>
</dbReference>